<organism evidence="2 3">
    <name type="scientific">Streblomastix strix</name>
    <dbReference type="NCBI Taxonomy" id="222440"/>
    <lineage>
        <taxon>Eukaryota</taxon>
        <taxon>Metamonada</taxon>
        <taxon>Preaxostyla</taxon>
        <taxon>Oxymonadida</taxon>
        <taxon>Streblomastigidae</taxon>
        <taxon>Streblomastix</taxon>
    </lineage>
</organism>
<keyword evidence="1" id="KW-0472">Membrane</keyword>
<feature type="transmembrane region" description="Helical" evidence="1">
    <location>
        <begin position="12"/>
        <end position="34"/>
    </location>
</feature>
<sequence>MIWAFRKQMSRLLLGPPAYELLAPIVVTPFIFMLDGCAESRIVSILFLVSEIILSRLQLDINLVLDFILKLFDFQSTIIIMDLSAINTGVIKDSNSAIRMLVMLVISNIQLLQLVDNNQHIHSDIINTVVAEDELYQVVQVLIVEDVVQEEVALVLDILVFVVEGKLADYAIGWMNLFDSEVEFEFEVQIDGDSCGVEIGQSGGVIESV</sequence>
<comment type="caution">
    <text evidence="2">The sequence shown here is derived from an EMBL/GenBank/DDBJ whole genome shotgun (WGS) entry which is preliminary data.</text>
</comment>
<gene>
    <name evidence="2" type="ORF">EZS28_048065</name>
</gene>
<dbReference type="Proteomes" id="UP000324800">
    <property type="component" value="Unassembled WGS sequence"/>
</dbReference>
<evidence type="ECO:0000256" key="1">
    <source>
        <dbReference type="SAM" id="Phobius"/>
    </source>
</evidence>
<evidence type="ECO:0000313" key="3">
    <source>
        <dbReference type="Proteomes" id="UP000324800"/>
    </source>
</evidence>
<evidence type="ECO:0000313" key="2">
    <source>
        <dbReference type="EMBL" id="KAA6356408.1"/>
    </source>
</evidence>
<keyword evidence="1" id="KW-0812">Transmembrane</keyword>
<name>A0A5J4TDT6_9EUKA</name>
<protein>
    <submittedName>
        <fullName evidence="2">Uncharacterized protein</fullName>
    </submittedName>
</protein>
<dbReference type="AlphaFoldDB" id="A0A5J4TDT6"/>
<keyword evidence="1" id="KW-1133">Transmembrane helix</keyword>
<accession>A0A5J4TDT6</accession>
<reference evidence="2 3" key="1">
    <citation type="submission" date="2019-03" db="EMBL/GenBank/DDBJ databases">
        <title>Single cell metagenomics reveals metabolic interactions within the superorganism composed of flagellate Streblomastix strix and complex community of Bacteroidetes bacteria on its surface.</title>
        <authorList>
            <person name="Treitli S.C."/>
            <person name="Kolisko M."/>
            <person name="Husnik F."/>
            <person name="Keeling P."/>
            <person name="Hampl V."/>
        </authorList>
    </citation>
    <scope>NUCLEOTIDE SEQUENCE [LARGE SCALE GENOMIC DNA]</scope>
    <source>
        <strain evidence="2">ST1C</strain>
    </source>
</reference>
<proteinExistence type="predicted"/>
<dbReference type="EMBL" id="SNRW01033020">
    <property type="protein sequence ID" value="KAA6356408.1"/>
    <property type="molecule type" value="Genomic_DNA"/>
</dbReference>
<feature type="non-terminal residue" evidence="2">
    <location>
        <position position="209"/>
    </location>
</feature>